<dbReference type="AlphaFoldDB" id="A0A4R6B2V3"/>
<dbReference type="InterPro" id="IPR046358">
    <property type="entry name" value="Flagellin_C"/>
</dbReference>
<organism evidence="2 3">
    <name type="scientific">Meridianimarinicoccus aquatilis</name>
    <dbReference type="NCBI Taxonomy" id="2552766"/>
    <lineage>
        <taxon>Bacteria</taxon>
        <taxon>Pseudomonadati</taxon>
        <taxon>Pseudomonadota</taxon>
        <taxon>Alphaproteobacteria</taxon>
        <taxon>Rhodobacterales</taxon>
        <taxon>Paracoccaceae</taxon>
        <taxon>Meridianimarinicoccus</taxon>
    </lineage>
</organism>
<proteinExistence type="predicted"/>
<dbReference type="Proteomes" id="UP000294562">
    <property type="component" value="Unassembled WGS sequence"/>
</dbReference>
<comment type="caution">
    <text evidence="2">The sequence shown here is derived from an EMBL/GenBank/DDBJ whole genome shotgun (WGS) entry which is preliminary data.</text>
</comment>
<dbReference type="SUPFAM" id="SSF64518">
    <property type="entry name" value="Phase 1 flagellin"/>
    <property type="match status" value="1"/>
</dbReference>
<dbReference type="EMBL" id="SMZO01000012">
    <property type="protein sequence ID" value="TDL89226.1"/>
    <property type="molecule type" value="Genomic_DNA"/>
</dbReference>
<evidence type="ECO:0000259" key="1">
    <source>
        <dbReference type="Pfam" id="PF00700"/>
    </source>
</evidence>
<dbReference type="Gene3D" id="1.20.1330.10">
    <property type="entry name" value="f41 fragment of flagellin, N-terminal domain"/>
    <property type="match status" value="1"/>
</dbReference>
<evidence type="ECO:0000313" key="2">
    <source>
        <dbReference type="EMBL" id="TDL89226.1"/>
    </source>
</evidence>
<dbReference type="OrthoDB" id="7312911at2"/>
<accession>A0A4R6B2V3</accession>
<reference evidence="2 3" key="1">
    <citation type="submission" date="2019-03" db="EMBL/GenBank/DDBJ databases">
        <title>Rhodobacteraceae bacterium SM1902, a new member of the family Rhodobacteraceae isolated from Yantai.</title>
        <authorList>
            <person name="Sun Y."/>
        </authorList>
    </citation>
    <scope>NUCLEOTIDE SEQUENCE [LARGE SCALE GENOMIC DNA]</scope>
    <source>
        <strain evidence="2 3">SM1902</strain>
    </source>
</reference>
<keyword evidence="3" id="KW-1185">Reference proteome</keyword>
<evidence type="ECO:0000313" key="3">
    <source>
        <dbReference type="Proteomes" id="UP000294562"/>
    </source>
</evidence>
<protein>
    <recommendedName>
        <fullName evidence="1">Flagellin C-terminal domain-containing protein</fullName>
    </recommendedName>
</protein>
<sequence>MKLANLGDMAQATRLRRDTVDVKTNLNRLTQEMNSGLKADLSASLKGQFSPLVGLERGLVLNETYLASNRAAARFAEGQQTALDNLQSIVLSAGPEFLKIASTGEDTQLGVTFGNSKRQLDQVISALNGRVGPQSLFAGAATDGPALSSSEDILSGLKVALVGLTSPSDVEAAAKAWFDTPGGGFETIGYTGSTLPRSGMDIAEGQRETLAVTALDPAIRDTLRGFAVAALMDQGLLSGDSIAQRAVLQEMGETLVGATDQITALRADIGFVQERIETARVRSEAEVTGLRLARAALIEADPYQTAMQLTQVQAQLETIYTVTARVSGLSLASVLR</sequence>
<name>A0A4R6B2V3_9RHOB</name>
<feature type="domain" description="Flagellin C-terminal" evidence="1">
    <location>
        <begin position="258"/>
        <end position="327"/>
    </location>
</feature>
<dbReference type="Pfam" id="PF00700">
    <property type="entry name" value="Flagellin_C"/>
    <property type="match status" value="1"/>
</dbReference>
<gene>
    <name evidence="2" type="ORF">E2L05_07180</name>
</gene>
<dbReference type="RefSeq" id="WP_133342246.1">
    <property type="nucleotide sequence ID" value="NZ_SMZO01000012.1"/>
</dbReference>